<feature type="domain" description="SF4 helicase" evidence="1">
    <location>
        <begin position="29"/>
        <end position="313"/>
    </location>
</feature>
<dbReference type="SUPFAM" id="SSF52540">
    <property type="entry name" value="P-loop containing nucleoside triphosphate hydrolases"/>
    <property type="match status" value="1"/>
</dbReference>
<dbReference type="PROSITE" id="PS51199">
    <property type="entry name" value="SF4_HELICASE"/>
    <property type="match status" value="1"/>
</dbReference>
<protein>
    <submittedName>
        <fullName evidence="2">DNA helicase</fullName>
    </submittedName>
</protein>
<keyword evidence="2" id="KW-0378">Hydrolase</keyword>
<keyword evidence="2" id="KW-0067">ATP-binding</keyword>
<dbReference type="InterPro" id="IPR027417">
    <property type="entry name" value="P-loop_NTPase"/>
</dbReference>
<dbReference type="PANTHER" id="PTHR30153:SF2">
    <property type="entry name" value="REPLICATIVE DNA HELICASE"/>
    <property type="match status" value="1"/>
</dbReference>
<evidence type="ECO:0000313" key="2">
    <source>
        <dbReference type="EMBL" id="QOR58663.1"/>
    </source>
</evidence>
<dbReference type="RefSeq" id="YP_010110821.1">
    <property type="nucleotide sequence ID" value="NC_055875.1"/>
</dbReference>
<evidence type="ECO:0000313" key="3">
    <source>
        <dbReference type="Proteomes" id="UP000593744"/>
    </source>
</evidence>
<dbReference type="PANTHER" id="PTHR30153">
    <property type="entry name" value="REPLICATIVE DNA HELICASE DNAB"/>
    <property type="match status" value="1"/>
</dbReference>
<dbReference type="Proteomes" id="UP000593744">
    <property type="component" value="Segment"/>
</dbReference>
<proteinExistence type="predicted"/>
<sequence>MEQHLYKPLPFKHISEVTEEALEYIDMRRKHEIEPLRTRWKKFNRLCNGGIEQGCIYTIVGASGSGKSSFANMLETDLISLNPNKNVIVLSFSFEMLSSRQVGRKISSSMRKTTAELYSSEFDLRDEEFQKIQEEAQQIAKFPIYYVDSAATVDQIKDTIQYFQDTLAKDKWLVVMLDHTLLVRGRSDESALNIIRDLQNCFINAKKVGCTSIIQLSQMNRNIESPDRINNPTCHYPMRSDISSADAIFQGSDVVLVIARPETLGFAVYGPHRLPVQNKIYLHILKNREGQLAILDFENDLAHNNIIEIERGMELNPT</sequence>
<dbReference type="InterPro" id="IPR007694">
    <property type="entry name" value="DNA_helicase_DnaB-like_C"/>
</dbReference>
<dbReference type="EMBL" id="MT774382">
    <property type="protein sequence ID" value="QOR58663.1"/>
    <property type="molecule type" value="Genomic_DNA"/>
</dbReference>
<dbReference type="KEGG" id="vg:65129143"/>
<dbReference type="GeneID" id="65129143"/>
<dbReference type="Gene3D" id="3.40.50.300">
    <property type="entry name" value="P-loop containing nucleotide triphosphate hydrolases"/>
    <property type="match status" value="1"/>
</dbReference>
<name>A0A7M1RW78_9CAUD</name>
<dbReference type="GO" id="GO:0005524">
    <property type="term" value="F:ATP binding"/>
    <property type="evidence" value="ECO:0007669"/>
    <property type="project" value="InterPro"/>
</dbReference>
<reference evidence="2 3" key="1">
    <citation type="submission" date="2020-07" db="EMBL/GenBank/DDBJ databases">
        <title>Taxonomic proposal: Crassvirales, a new order of highly abundant and diverse bacterial viruses.</title>
        <authorList>
            <person name="Shkoporov A.N."/>
            <person name="Stockdale S.R."/>
            <person name="Guerin E."/>
            <person name="Ross R.P."/>
            <person name="Hill C."/>
        </authorList>
    </citation>
    <scope>NUCLEOTIDE SEQUENCE [LARGE SCALE GENOMIC DNA]</scope>
</reference>
<keyword evidence="2" id="KW-0347">Helicase</keyword>
<organism evidence="2 3">
    <name type="scientific">uncultured phage cr10_1</name>
    <dbReference type="NCBI Taxonomy" id="2772066"/>
    <lineage>
        <taxon>Viruses</taxon>
        <taxon>Duplodnaviria</taxon>
        <taxon>Heunggongvirae</taxon>
        <taxon>Uroviricota</taxon>
        <taxon>Caudoviricetes</taxon>
        <taxon>Crassvirales</taxon>
        <taxon>Suoliviridae</taxon>
        <taxon>Boorivirinae</taxon>
        <taxon>Canhaevirus</taxon>
        <taxon>Canhaevirus hiberniae</taxon>
    </lineage>
</organism>
<keyword evidence="2" id="KW-0547">Nucleotide-binding</keyword>
<dbReference type="GO" id="GO:0006260">
    <property type="term" value="P:DNA replication"/>
    <property type="evidence" value="ECO:0007669"/>
    <property type="project" value="InterPro"/>
</dbReference>
<keyword evidence="3" id="KW-1185">Reference proteome</keyword>
<evidence type="ECO:0000259" key="1">
    <source>
        <dbReference type="PROSITE" id="PS51199"/>
    </source>
</evidence>
<dbReference type="Pfam" id="PF03796">
    <property type="entry name" value="DnaB_C"/>
    <property type="match status" value="1"/>
</dbReference>
<dbReference type="GO" id="GO:0003678">
    <property type="term" value="F:DNA helicase activity"/>
    <property type="evidence" value="ECO:0007669"/>
    <property type="project" value="InterPro"/>
</dbReference>
<accession>A0A7M1RW78</accession>